<comment type="caution">
    <text evidence="1">The sequence shown here is derived from an EMBL/GenBank/DDBJ whole genome shotgun (WGS) entry which is preliminary data.</text>
</comment>
<sequence length="225" mass="26955">MDLDINLSEKGKYRYSLFFIPFGQYKVYIFSLKDLEFNFIKIISYESVTKKQFLSIKEKTLNEVESLNNQKKSKQVEVLKDEIQSYKETKNLASIKATFYITILAAITSVIFSQINNIESLYLDSIQKHILMQILFWYLVLLFINFVLINIHFITVKGSYKETFEDFTSDEISKKRLKYYYLNSKWYSYESWKSIGYIKNIEFYLVKNLIFSTILICFYLFRSNL</sequence>
<organism evidence="1 2">
    <name type="scientific">Arcobacter cloacae</name>
    <dbReference type="NCBI Taxonomy" id="1054034"/>
    <lineage>
        <taxon>Bacteria</taxon>
        <taxon>Pseudomonadati</taxon>
        <taxon>Campylobacterota</taxon>
        <taxon>Epsilonproteobacteria</taxon>
        <taxon>Campylobacterales</taxon>
        <taxon>Arcobacteraceae</taxon>
        <taxon>Arcobacter</taxon>
    </lineage>
</organism>
<protein>
    <submittedName>
        <fullName evidence="1">Uncharacterized protein</fullName>
    </submittedName>
</protein>
<dbReference type="Proteomes" id="UP000290378">
    <property type="component" value="Unassembled WGS sequence"/>
</dbReference>
<evidence type="ECO:0000313" key="1">
    <source>
        <dbReference type="EMBL" id="RXI39599.1"/>
    </source>
</evidence>
<dbReference type="AlphaFoldDB" id="A0A6M8NMH4"/>
<evidence type="ECO:0000313" key="2">
    <source>
        <dbReference type="Proteomes" id="UP000290378"/>
    </source>
</evidence>
<name>A0A6M8NMH4_9BACT</name>
<proteinExistence type="predicted"/>
<dbReference type="EMBL" id="NXII01000013">
    <property type="protein sequence ID" value="RXI39599.1"/>
    <property type="molecule type" value="Genomic_DNA"/>
</dbReference>
<accession>A0A6M8NMH4</accession>
<reference evidence="1 2" key="1">
    <citation type="submission" date="2017-09" db="EMBL/GenBank/DDBJ databases">
        <title>Genomics of the genus Arcobacter.</title>
        <authorList>
            <person name="Perez-Cataluna A."/>
            <person name="Figueras M.J."/>
            <person name="Salas-Masso N."/>
        </authorList>
    </citation>
    <scope>NUCLEOTIDE SEQUENCE [LARGE SCALE GENOMIC DNA]</scope>
    <source>
        <strain evidence="1 2">CECT 7834</strain>
    </source>
</reference>
<gene>
    <name evidence="1" type="ORF">CP963_09690</name>
</gene>
<dbReference type="RefSeq" id="WP_129013965.1">
    <property type="nucleotide sequence ID" value="NZ_CBCSEI010000014.1"/>
</dbReference>
<keyword evidence="2" id="KW-1185">Reference proteome</keyword>